<dbReference type="Pfam" id="PF00902">
    <property type="entry name" value="TatC"/>
    <property type="match status" value="1"/>
</dbReference>
<dbReference type="HAMAP" id="MF_00902">
    <property type="entry name" value="TatC"/>
    <property type="match status" value="1"/>
</dbReference>
<feature type="transmembrane region" description="Helical" evidence="5">
    <location>
        <begin position="214"/>
        <end position="232"/>
    </location>
</feature>
<evidence type="ECO:0000256" key="4">
    <source>
        <dbReference type="ARBA" id="ARBA00023136"/>
    </source>
</evidence>
<dbReference type="Proteomes" id="UP000078454">
    <property type="component" value="Unassembled WGS sequence"/>
</dbReference>
<keyword evidence="2 5" id="KW-0812">Transmembrane</keyword>
<keyword evidence="3 5" id="KW-1133">Transmembrane helix</keyword>
<dbReference type="PRINTS" id="PR01840">
    <property type="entry name" value="TATCFAMILY"/>
</dbReference>
<evidence type="ECO:0000256" key="5">
    <source>
        <dbReference type="HAMAP-Rule" id="MF_00902"/>
    </source>
</evidence>
<dbReference type="GO" id="GO:0009977">
    <property type="term" value="F:proton motive force dependent protein transmembrane transporter activity"/>
    <property type="evidence" value="ECO:0007669"/>
    <property type="project" value="TreeGrafter"/>
</dbReference>
<dbReference type="EMBL" id="LYPB01000076">
    <property type="protein sequence ID" value="OAS16380.1"/>
    <property type="molecule type" value="Genomic_DNA"/>
</dbReference>
<feature type="transmembrane region" description="Helical" evidence="5">
    <location>
        <begin position="62"/>
        <end position="89"/>
    </location>
</feature>
<dbReference type="AlphaFoldDB" id="A0A198A5I1"/>
<keyword evidence="5" id="KW-1003">Cell membrane</keyword>
<gene>
    <name evidence="5" type="primary">tatC</name>
    <name evidence="6" type="ORF">A8708_20400</name>
</gene>
<keyword evidence="4 5" id="KW-0472">Membrane</keyword>
<keyword evidence="5" id="KW-0653">Protein transport</keyword>
<reference evidence="6 7" key="1">
    <citation type="submission" date="2016-05" db="EMBL/GenBank/DDBJ databases">
        <title>Paenibacillus sp. 1ZS3-15 nov., isolated from the rhizosphere soil.</title>
        <authorList>
            <person name="Zhang X.X."/>
            <person name="Zhang J."/>
        </authorList>
    </citation>
    <scope>NUCLEOTIDE SEQUENCE [LARGE SCALE GENOMIC DNA]</scope>
    <source>
        <strain evidence="6 7">1ZS3-15</strain>
    </source>
</reference>
<evidence type="ECO:0000256" key="1">
    <source>
        <dbReference type="ARBA" id="ARBA00004141"/>
    </source>
</evidence>
<dbReference type="PROSITE" id="PS01218">
    <property type="entry name" value="TATC"/>
    <property type="match status" value="1"/>
</dbReference>
<feature type="transmembrane region" description="Helical" evidence="5">
    <location>
        <begin position="101"/>
        <end position="123"/>
    </location>
</feature>
<dbReference type="NCBIfam" id="TIGR00945">
    <property type="entry name" value="tatC"/>
    <property type="match status" value="1"/>
</dbReference>
<evidence type="ECO:0000256" key="3">
    <source>
        <dbReference type="ARBA" id="ARBA00022989"/>
    </source>
</evidence>
<proteinExistence type="inferred from homology"/>
<dbReference type="GO" id="GO:0065002">
    <property type="term" value="P:intracellular protein transmembrane transport"/>
    <property type="evidence" value="ECO:0007669"/>
    <property type="project" value="TreeGrafter"/>
</dbReference>
<dbReference type="RefSeq" id="WP_068667383.1">
    <property type="nucleotide sequence ID" value="NZ_LYPB01000076.1"/>
</dbReference>
<comment type="caution">
    <text evidence="5">Lacks conserved residue(s) required for the propagation of feature annotation.</text>
</comment>
<comment type="caution">
    <text evidence="6">The sequence shown here is derived from an EMBL/GenBank/DDBJ whole genome shotgun (WGS) entry which is preliminary data.</text>
</comment>
<keyword evidence="7" id="KW-1185">Reference proteome</keyword>
<evidence type="ECO:0000256" key="2">
    <source>
        <dbReference type="ARBA" id="ARBA00022692"/>
    </source>
</evidence>
<protein>
    <recommendedName>
        <fullName evidence="5">Sec-independent protein translocase protein TatC</fullName>
    </recommendedName>
</protein>
<dbReference type="OrthoDB" id="9777044at2"/>
<organism evidence="6 7">
    <name type="scientific">Paenibacillus oryzisoli</name>
    <dbReference type="NCBI Taxonomy" id="1850517"/>
    <lineage>
        <taxon>Bacteria</taxon>
        <taxon>Bacillati</taxon>
        <taxon>Bacillota</taxon>
        <taxon>Bacilli</taxon>
        <taxon>Bacillales</taxon>
        <taxon>Paenibacillaceae</taxon>
        <taxon>Paenibacillus</taxon>
    </lineage>
</organism>
<keyword evidence="5" id="KW-0813">Transport</keyword>
<accession>A0A198A5I1</accession>
<dbReference type="InterPro" id="IPR002033">
    <property type="entry name" value="TatC"/>
</dbReference>
<name>A0A198A5I1_9BACL</name>
<comment type="function">
    <text evidence="5">Part of the twin-arginine translocation (Tat) system that transports large folded proteins containing a characteristic twin-arginine motif in their signal peptide across membranes.</text>
</comment>
<dbReference type="GO" id="GO:0033281">
    <property type="term" value="C:TAT protein transport complex"/>
    <property type="evidence" value="ECO:0007669"/>
    <property type="project" value="UniProtKB-UniRule"/>
</dbReference>
<evidence type="ECO:0000313" key="7">
    <source>
        <dbReference type="Proteomes" id="UP000078454"/>
    </source>
</evidence>
<sequence>MEQEDWILHLTEVRKRLLIVFAWFIVTLCVGLYLSSDILLYLKSQPLIGEIKWNVFSFTDGLMIYMKCAFLFAALFTVPVVLYQAWVFVKPGLTEAESRSALPYIPVAFALFIIGVSFSYWVVFPMMMRFMIRMNQSIGAVETYGIDRYFAFLFQIVVPMAIAFELPVVLLFLTKIGLLTPQILKMSRKYAYIALTITGSCISPPDMISHLSVTVPLILLFEISVLVAGWQWRAMQRVAKLNLIED</sequence>
<dbReference type="GO" id="GO:0043953">
    <property type="term" value="P:protein transport by the Tat complex"/>
    <property type="evidence" value="ECO:0007669"/>
    <property type="project" value="UniProtKB-UniRule"/>
</dbReference>
<dbReference type="PANTHER" id="PTHR30371:SF0">
    <property type="entry name" value="SEC-INDEPENDENT PROTEIN TRANSLOCASE PROTEIN TATC, CHLOROPLASTIC-RELATED"/>
    <property type="match status" value="1"/>
</dbReference>
<keyword evidence="5" id="KW-0811">Translocation</keyword>
<dbReference type="InterPro" id="IPR019820">
    <property type="entry name" value="Sec-indep_translocase_CS"/>
</dbReference>
<evidence type="ECO:0000313" key="6">
    <source>
        <dbReference type="EMBL" id="OAS16380.1"/>
    </source>
</evidence>
<comment type="similarity">
    <text evidence="5">Belongs to the TatC family.</text>
</comment>
<dbReference type="PANTHER" id="PTHR30371">
    <property type="entry name" value="SEC-INDEPENDENT PROTEIN TRANSLOCASE PROTEIN TATC"/>
    <property type="match status" value="1"/>
</dbReference>
<feature type="transmembrane region" description="Helical" evidence="5">
    <location>
        <begin position="152"/>
        <end position="178"/>
    </location>
</feature>
<dbReference type="STRING" id="1850517.A8708_20400"/>
<comment type="subunit">
    <text evidence="5">Forms a complex with TatA.</text>
</comment>
<feature type="transmembrane region" description="Helical" evidence="5">
    <location>
        <begin position="17"/>
        <end position="42"/>
    </location>
</feature>
<comment type="subcellular location">
    <subcellularLocation>
        <location evidence="5">Cell membrane</location>
        <topology evidence="5">Multi-pass membrane protein</topology>
    </subcellularLocation>
    <subcellularLocation>
        <location evidence="1">Membrane</location>
        <topology evidence="1">Multi-pass membrane protein</topology>
    </subcellularLocation>
</comment>